<dbReference type="AlphaFoldDB" id="A0A3N1NTQ9"/>
<evidence type="ECO:0000256" key="2">
    <source>
        <dbReference type="ARBA" id="ARBA00022692"/>
    </source>
</evidence>
<dbReference type="Proteomes" id="UP000273643">
    <property type="component" value="Unassembled WGS sequence"/>
</dbReference>
<organism evidence="6 7">
    <name type="scientific">Marinimicrobium koreense</name>
    <dbReference type="NCBI Taxonomy" id="306545"/>
    <lineage>
        <taxon>Bacteria</taxon>
        <taxon>Pseudomonadati</taxon>
        <taxon>Pseudomonadota</taxon>
        <taxon>Gammaproteobacteria</taxon>
        <taxon>Cellvibrionales</taxon>
        <taxon>Cellvibrionaceae</taxon>
        <taxon>Marinimicrobium</taxon>
    </lineage>
</organism>
<evidence type="ECO:0000313" key="6">
    <source>
        <dbReference type="EMBL" id="ROQ18568.1"/>
    </source>
</evidence>
<dbReference type="GO" id="GO:0097347">
    <property type="term" value="C:TAM protein secretion complex"/>
    <property type="evidence" value="ECO:0007669"/>
    <property type="project" value="TreeGrafter"/>
</dbReference>
<dbReference type="InterPro" id="IPR007452">
    <property type="entry name" value="TamB_C"/>
</dbReference>
<proteinExistence type="predicted"/>
<accession>A0A3N1NTQ9</accession>
<comment type="subcellular location">
    <subcellularLocation>
        <location evidence="1">Membrane</location>
        <topology evidence="1">Single-pass membrane protein</topology>
    </subcellularLocation>
</comment>
<evidence type="ECO:0000259" key="5">
    <source>
        <dbReference type="Pfam" id="PF04357"/>
    </source>
</evidence>
<dbReference type="EMBL" id="RJUK01000002">
    <property type="protein sequence ID" value="ROQ18568.1"/>
    <property type="molecule type" value="Genomic_DNA"/>
</dbReference>
<name>A0A3N1NTQ9_9GAMM</name>
<dbReference type="OrthoDB" id="5555605at2"/>
<keyword evidence="7" id="KW-1185">Reference proteome</keyword>
<dbReference type="GO" id="GO:0009306">
    <property type="term" value="P:protein secretion"/>
    <property type="evidence" value="ECO:0007669"/>
    <property type="project" value="InterPro"/>
</dbReference>
<protein>
    <submittedName>
        <fullName evidence="6">Autotransporter secretion inner membrane protein TamB</fullName>
    </submittedName>
</protein>
<dbReference type="Pfam" id="PF04357">
    <property type="entry name" value="TamB"/>
    <property type="match status" value="1"/>
</dbReference>
<evidence type="ECO:0000256" key="1">
    <source>
        <dbReference type="ARBA" id="ARBA00004167"/>
    </source>
</evidence>
<keyword evidence="3" id="KW-1133">Transmembrane helix</keyword>
<dbReference type="PANTHER" id="PTHR36985:SF1">
    <property type="entry name" value="TRANSLOCATION AND ASSEMBLY MODULE SUBUNIT TAMB"/>
    <property type="match status" value="1"/>
</dbReference>
<sequence length="1181" mass="129390">MKPWFWKAFKYLRWTLYSVLAVLILLLALVTAIVATEPGSRWALNQVAQRLPLTFDRMSGNLVTGLDLGWVEYRLEEQHYRIEDLSFRWQPLALLYSAVSVQSLRASAVELHLPPPAEEAAPEPDGPREWPTLALPVRIELGGVDLRNIRIHQQEQVTELYGISGTLSLGTFNLRVWDLAAVGPEFEVRLNGRTALRYPYDSNLALAWRYTLPELGEQPMTFRGEADIEGDLTSVTAEHRLTAPATMTSDLRFWPNLDDEQTQPQLVLDTLWPEQLLPPTLFPADWPVLETGGRLQLSGWLNDYHLEVAFSGQGPGLPSVNARAKGLGSLEHVALETLAIDLPDGGLNASGTLRWAPQLEWDVGVEFQKINPAELPVPALAGWPGEIEGQFNSEGQQVDGDLRASVTDLNVAGQLRAMALLLRGDIDVEQGRLLTRELRLALGANQMVLNGALGEQLDLQAQVQAPILSQLDPALQGSLNADMTLSGPMKDPQGEVTLNGQSLAWTDYQVGQLDLSLARTGGDFNAQLSASDLTLAGQSLETISLEGRGRVQEHQLDLALVSEHWGSAAASLSGGYSEERWEGALTRMDLEPPDPLLWELDRPAPLVLSAREVVVQSLCLSPVPRWQRREGVAATEAPEGRICLDGQWQPDGGASALALVEGLPLRLAQRWLEPEVSLEGTLEGRLELLMPASGAANARLRLETREGALRYQFGEDDEEVYPWQTTRLEADWQNQKVEALLESDWGEIGRIQAKADWATDSGALEGTLQAGIDSLTPLEALVPQLQDVAGRLSADMTLGGRVSQPLLTGEITLREGAAKVPAVGLNLQGLQLSARAMEQQLALQGQVTSGDGQLRLEGRVENPWRADRQVTAQLTGDRFQALNTRELLVLLSPDLQLTMNRERIDLSGDAVIPKALAKFKSLPESATRVSDDVVLKDRNGNGDEPTGPQLFVDLNLALGDDVRFEGFGLTARLSGELQVLQNPERGLLTVGEVGVAEGRYKAYGQDLDIERGRLIFQGPYDNPGLDIRATREADEVTAGLEIGGTLQRPRSRVFSTPSLPDSEAMAILLTGKSLNSSSSADASMLINAIGGLGLERSGFITAEIAETFSLDEFRIQPEDDVTESSLHIGKYLTPRLFVRYVVGLFDQTNSLGLRYEITEELRLEAESGVTQSVDMIYKFER</sequence>
<keyword evidence="2" id="KW-0812">Transmembrane</keyword>
<gene>
    <name evidence="6" type="ORF">EDC38_2796</name>
</gene>
<dbReference type="GO" id="GO:0005886">
    <property type="term" value="C:plasma membrane"/>
    <property type="evidence" value="ECO:0007669"/>
    <property type="project" value="InterPro"/>
</dbReference>
<evidence type="ECO:0000256" key="3">
    <source>
        <dbReference type="ARBA" id="ARBA00022989"/>
    </source>
</evidence>
<feature type="domain" description="Translocation and assembly module TamB C-terminal" evidence="5">
    <location>
        <begin position="849"/>
        <end position="1180"/>
    </location>
</feature>
<evidence type="ECO:0000313" key="7">
    <source>
        <dbReference type="Proteomes" id="UP000273643"/>
    </source>
</evidence>
<dbReference type="RefSeq" id="WP_123639173.1">
    <property type="nucleotide sequence ID" value="NZ_RJUK01000002.1"/>
</dbReference>
<reference evidence="6 7" key="1">
    <citation type="submission" date="2018-11" db="EMBL/GenBank/DDBJ databases">
        <title>Genomic Encyclopedia of Type Strains, Phase IV (KMG-IV): sequencing the most valuable type-strain genomes for metagenomic binning, comparative biology and taxonomic classification.</title>
        <authorList>
            <person name="Goeker M."/>
        </authorList>
    </citation>
    <scope>NUCLEOTIDE SEQUENCE [LARGE SCALE GENOMIC DNA]</scope>
    <source>
        <strain evidence="6 7">DSM 16974</strain>
    </source>
</reference>
<keyword evidence="4" id="KW-0472">Membrane</keyword>
<evidence type="ECO:0000256" key="4">
    <source>
        <dbReference type="ARBA" id="ARBA00023136"/>
    </source>
</evidence>
<comment type="caution">
    <text evidence="6">The sequence shown here is derived from an EMBL/GenBank/DDBJ whole genome shotgun (WGS) entry which is preliminary data.</text>
</comment>
<dbReference type="PANTHER" id="PTHR36985">
    <property type="entry name" value="TRANSLOCATION AND ASSEMBLY MODULE SUBUNIT TAMB"/>
    <property type="match status" value="1"/>
</dbReference>